<dbReference type="GO" id="GO:0004523">
    <property type="term" value="F:RNA-DNA hybrid ribonuclease activity"/>
    <property type="evidence" value="ECO:0007669"/>
    <property type="project" value="InterPro"/>
</dbReference>
<dbReference type="Proteomes" id="UP000634136">
    <property type="component" value="Unassembled WGS sequence"/>
</dbReference>
<dbReference type="InterPro" id="IPR036397">
    <property type="entry name" value="RNaseH_sf"/>
</dbReference>
<accession>A0A835C5F6</accession>
<evidence type="ECO:0000313" key="3">
    <source>
        <dbReference type="Proteomes" id="UP000634136"/>
    </source>
</evidence>
<keyword evidence="3" id="KW-1185">Reference proteome</keyword>
<dbReference type="Pfam" id="PF13456">
    <property type="entry name" value="RVT_3"/>
    <property type="match status" value="1"/>
</dbReference>
<dbReference type="InterPro" id="IPR012337">
    <property type="entry name" value="RNaseH-like_sf"/>
</dbReference>
<feature type="domain" description="RNase H type-1" evidence="1">
    <location>
        <begin position="111"/>
        <end position="189"/>
    </location>
</feature>
<dbReference type="AlphaFoldDB" id="A0A835C5F6"/>
<sequence>MKRGRSASKRTRRQFPPKSIVDDMLVWSHAKNGQYVVNQSNLGFRWSRDSIRRIDDWWVSIFSGSSGLDDDVRSHIAFLCWQIWKDRCSFIYQKTQIDPFSTALRSMRKVNCDGAFDVGRKVAGVGVIFRDCNGTLVDGLSKRVKACSPFMAEAFTLEAAVNMFEVLGATNAIIESDCQILVEAVCSGEVDVD</sequence>
<dbReference type="Gene3D" id="3.30.420.10">
    <property type="entry name" value="Ribonuclease H-like superfamily/Ribonuclease H"/>
    <property type="match status" value="1"/>
</dbReference>
<dbReference type="InterPro" id="IPR044730">
    <property type="entry name" value="RNase_H-like_dom_plant"/>
</dbReference>
<keyword evidence="2" id="KW-0808">Transferase</keyword>
<dbReference type="PANTHER" id="PTHR47074:SF11">
    <property type="entry name" value="REVERSE TRANSCRIPTASE-LIKE PROTEIN"/>
    <property type="match status" value="1"/>
</dbReference>
<dbReference type="GO" id="GO:0003964">
    <property type="term" value="F:RNA-directed DNA polymerase activity"/>
    <property type="evidence" value="ECO:0007669"/>
    <property type="project" value="UniProtKB-KW"/>
</dbReference>
<proteinExistence type="predicted"/>
<comment type="caution">
    <text evidence="2">The sequence shown here is derived from an EMBL/GenBank/DDBJ whole genome shotgun (WGS) entry which is preliminary data.</text>
</comment>
<reference evidence="2" key="1">
    <citation type="submission" date="2020-09" db="EMBL/GenBank/DDBJ databases">
        <title>Genome-Enabled Discovery of Anthraquinone Biosynthesis in Senna tora.</title>
        <authorList>
            <person name="Kang S.-H."/>
            <person name="Pandey R.P."/>
            <person name="Lee C.-M."/>
            <person name="Sim J.-S."/>
            <person name="Jeong J.-T."/>
            <person name="Choi B.-S."/>
            <person name="Jung M."/>
            <person name="Ginzburg D."/>
            <person name="Zhao K."/>
            <person name="Won S.Y."/>
            <person name="Oh T.-J."/>
            <person name="Yu Y."/>
            <person name="Kim N.-H."/>
            <person name="Lee O.R."/>
            <person name="Lee T.-H."/>
            <person name="Bashyal P."/>
            <person name="Kim T.-S."/>
            <person name="Lee W.-H."/>
            <person name="Kawkins C."/>
            <person name="Kim C.-K."/>
            <person name="Kim J.S."/>
            <person name="Ahn B.O."/>
            <person name="Rhee S.Y."/>
            <person name="Sohng J.K."/>
        </authorList>
    </citation>
    <scope>NUCLEOTIDE SEQUENCE</scope>
    <source>
        <tissue evidence="2">Leaf</tissue>
    </source>
</reference>
<dbReference type="SUPFAM" id="SSF53098">
    <property type="entry name" value="Ribonuclease H-like"/>
    <property type="match status" value="1"/>
</dbReference>
<gene>
    <name evidence="2" type="ORF">G2W53_014248</name>
</gene>
<dbReference type="InterPro" id="IPR002156">
    <property type="entry name" value="RNaseH_domain"/>
</dbReference>
<name>A0A835C5F6_9FABA</name>
<dbReference type="GO" id="GO:0003676">
    <property type="term" value="F:nucleic acid binding"/>
    <property type="evidence" value="ECO:0007669"/>
    <property type="project" value="InterPro"/>
</dbReference>
<dbReference type="InterPro" id="IPR052929">
    <property type="entry name" value="RNase_H-like_EbsB-rel"/>
</dbReference>
<dbReference type="CDD" id="cd06222">
    <property type="entry name" value="RNase_H_like"/>
    <property type="match status" value="1"/>
</dbReference>
<evidence type="ECO:0000313" key="2">
    <source>
        <dbReference type="EMBL" id="KAF7831915.1"/>
    </source>
</evidence>
<keyword evidence="2" id="KW-0548">Nucleotidyltransferase</keyword>
<keyword evidence="2" id="KW-0695">RNA-directed DNA polymerase</keyword>
<evidence type="ECO:0000259" key="1">
    <source>
        <dbReference type="Pfam" id="PF13456"/>
    </source>
</evidence>
<protein>
    <submittedName>
        <fullName evidence="2">Reverse transcriptase</fullName>
    </submittedName>
</protein>
<organism evidence="2 3">
    <name type="scientific">Senna tora</name>
    <dbReference type="NCBI Taxonomy" id="362788"/>
    <lineage>
        <taxon>Eukaryota</taxon>
        <taxon>Viridiplantae</taxon>
        <taxon>Streptophyta</taxon>
        <taxon>Embryophyta</taxon>
        <taxon>Tracheophyta</taxon>
        <taxon>Spermatophyta</taxon>
        <taxon>Magnoliopsida</taxon>
        <taxon>eudicotyledons</taxon>
        <taxon>Gunneridae</taxon>
        <taxon>Pentapetalae</taxon>
        <taxon>rosids</taxon>
        <taxon>fabids</taxon>
        <taxon>Fabales</taxon>
        <taxon>Fabaceae</taxon>
        <taxon>Caesalpinioideae</taxon>
        <taxon>Cassia clade</taxon>
        <taxon>Senna</taxon>
    </lineage>
</organism>
<dbReference type="EMBL" id="JAAIUW010000005">
    <property type="protein sequence ID" value="KAF7831915.1"/>
    <property type="molecule type" value="Genomic_DNA"/>
</dbReference>
<dbReference type="PANTHER" id="PTHR47074">
    <property type="entry name" value="BNAC02G40300D PROTEIN"/>
    <property type="match status" value="1"/>
</dbReference>